<proteinExistence type="predicted"/>
<feature type="transmembrane region" description="Helical" evidence="1">
    <location>
        <begin position="12"/>
        <end position="32"/>
    </location>
</feature>
<keyword evidence="1" id="KW-1133">Transmembrane helix</keyword>
<gene>
    <name evidence="2" type="ORF">DRW42_03665</name>
</gene>
<evidence type="ECO:0000313" key="2">
    <source>
        <dbReference type="EMBL" id="RBQ11564.1"/>
    </source>
</evidence>
<organism evidence="2 3">
    <name type="scientific">Pedobacter miscanthi</name>
    <dbReference type="NCBI Taxonomy" id="2259170"/>
    <lineage>
        <taxon>Bacteria</taxon>
        <taxon>Pseudomonadati</taxon>
        <taxon>Bacteroidota</taxon>
        <taxon>Sphingobacteriia</taxon>
        <taxon>Sphingobacteriales</taxon>
        <taxon>Sphingobacteriaceae</taxon>
        <taxon>Pedobacter</taxon>
    </lineage>
</organism>
<keyword evidence="1" id="KW-0472">Membrane</keyword>
<reference evidence="2 3" key="1">
    <citation type="submission" date="2018-07" db="EMBL/GenBank/DDBJ databases">
        <title>A draft genome of a endophytic bacteria, a new species of Pedobacter.</title>
        <authorList>
            <person name="Zhang Z.D."/>
            <person name="Chen Z.J."/>
        </authorList>
    </citation>
    <scope>NUCLEOTIDE SEQUENCE [LARGE SCALE GENOMIC DNA]</scope>
    <source>
        <strain evidence="2 3">RS10</strain>
    </source>
</reference>
<sequence length="65" mass="7167">MKTNYTHKLNLRGLKSLILAVGFALGIVRVQYRIFIGTGAQRSPAKPDPFLCFTGKGNAQILTNF</sequence>
<accession>A0A366LE58</accession>
<evidence type="ECO:0000313" key="3">
    <source>
        <dbReference type="Proteomes" id="UP000252081"/>
    </source>
</evidence>
<evidence type="ECO:0000256" key="1">
    <source>
        <dbReference type="SAM" id="Phobius"/>
    </source>
</evidence>
<comment type="caution">
    <text evidence="2">The sequence shown here is derived from an EMBL/GenBank/DDBJ whole genome shotgun (WGS) entry which is preliminary data.</text>
</comment>
<dbReference type="AlphaFoldDB" id="A0A366LE58"/>
<dbReference type="EMBL" id="QNQU01000002">
    <property type="protein sequence ID" value="RBQ11564.1"/>
    <property type="molecule type" value="Genomic_DNA"/>
</dbReference>
<keyword evidence="1" id="KW-0812">Transmembrane</keyword>
<keyword evidence="3" id="KW-1185">Reference proteome</keyword>
<name>A0A366LE58_9SPHI</name>
<dbReference type="Proteomes" id="UP000252081">
    <property type="component" value="Unassembled WGS sequence"/>
</dbReference>
<protein>
    <submittedName>
        <fullName evidence="2">Uncharacterized protein</fullName>
    </submittedName>
</protein>